<protein>
    <recommendedName>
        <fullName evidence="3">N-acetyltransferase domain-containing protein</fullName>
    </recommendedName>
</protein>
<evidence type="ECO:0008006" key="3">
    <source>
        <dbReference type="Google" id="ProtNLM"/>
    </source>
</evidence>
<evidence type="ECO:0000313" key="2">
    <source>
        <dbReference type="Proteomes" id="UP001595075"/>
    </source>
</evidence>
<evidence type="ECO:0000313" key="1">
    <source>
        <dbReference type="EMBL" id="KAL2076000.1"/>
    </source>
</evidence>
<keyword evidence="2" id="KW-1185">Reference proteome</keyword>
<organism evidence="1 2">
    <name type="scientific">Oculimacula yallundae</name>
    <dbReference type="NCBI Taxonomy" id="86028"/>
    <lineage>
        <taxon>Eukaryota</taxon>
        <taxon>Fungi</taxon>
        <taxon>Dikarya</taxon>
        <taxon>Ascomycota</taxon>
        <taxon>Pezizomycotina</taxon>
        <taxon>Leotiomycetes</taxon>
        <taxon>Helotiales</taxon>
        <taxon>Ploettnerulaceae</taxon>
        <taxon>Oculimacula</taxon>
    </lineage>
</organism>
<gene>
    <name evidence="1" type="ORF">VTL71DRAFT_943</name>
</gene>
<reference evidence="1 2" key="1">
    <citation type="journal article" date="2024" name="Commun. Biol.">
        <title>Comparative genomic analysis of thermophilic fungi reveals convergent evolutionary adaptations and gene losses.</title>
        <authorList>
            <person name="Steindorff A.S."/>
            <person name="Aguilar-Pontes M.V."/>
            <person name="Robinson A.J."/>
            <person name="Andreopoulos B."/>
            <person name="LaButti K."/>
            <person name="Kuo A."/>
            <person name="Mondo S."/>
            <person name="Riley R."/>
            <person name="Otillar R."/>
            <person name="Haridas S."/>
            <person name="Lipzen A."/>
            <person name="Grimwood J."/>
            <person name="Schmutz J."/>
            <person name="Clum A."/>
            <person name="Reid I.D."/>
            <person name="Moisan M.C."/>
            <person name="Butler G."/>
            <person name="Nguyen T.T.M."/>
            <person name="Dewar K."/>
            <person name="Conant G."/>
            <person name="Drula E."/>
            <person name="Henrissat B."/>
            <person name="Hansel C."/>
            <person name="Singer S."/>
            <person name="Hutchinson M.I."/>
            <person name="de Vries R.P."/>
            <person name="Natvig D.O."/>
            <person name="Powell A.J."/>
            <person name="Tsang A."/>
            <person name="Grigoriev I.V."/>
        </authorList>
    </citation>
    <scope>NUCLEOTIDE SEQUENCE [LARGE SCALE GENOMIC DNA]</scope>
    <source>
        <strain evidence="1 2">CBS 494.80</strain>
    </source>
</reference>
<dbReference type="Proteomes" id="UP001595075">
    <property type="component" value="Unassembled WGS sequence"/>
</dbReference>
<accession>A0ABR4D1F2</accession>
<comment type="caution">
    <text evidence="1">The sequence shown here is derived from an EMBL/GenBank/DDBJ whole genome shotgun (WGS) entry which is preliminary data.</text>
</comment>
<dbReference type="Gene3D" id="3.40.630.30">
    <property type="match status" value="1"/>
</dbReference>
<dbReference type="SUPFAM" id="SSF55729">
    <property type="entry name" value="Acyl-CoA N-acyltransferases (Nat)"/>
    <property type="match status" value="1"/>
</dbReference>
<sequence length="242" mass="27160">MSFEVFEGSIEDVPLTAALFVTTMEQDAHWARLMKDVKVDEWLAWQEDIFKLRWTLPDKRVFFAREVATKKVVGYTTLGSPGSYTQEQIDAANGAPPLPEGINLPLMKEMFSVIGMSNKHGYDPTVHYRKLFPLSALQHPQCVLKKQGPAKLIISVDRKGIVVLPEYQRRGVASLLSQHLNDIVDKEGGTTYAITTHIAMLIFKKQGFMVLGAKNVGTLKVGDAQVQDYVMRREPNAKRAVE</sequence>
<proteinExistence type="predicted"/>
<dbReference type="EMBL" id="JAZHXI010000001">
    <property type="protein sequence ID" value="KAL2076000.1"/>
    <property type="molecule type" value="Genomic_DNA"/>
</dbReference>
<dbReference type="InterPro" id="IPR016181">
    <property type="entry name" value="Acyl_CoA_acyltransferase"/>
</dbReference>
<name>A0ABR4D1F2_9HELO</name>